<dbReference type="Gene3D" id="1.10.510.10">
    <property type="entry name" value="Transferase(Phosphotransferase) domain 1"/>
    <property type="match status" value="1"/>
</dbReference>
<evidence type="ECO:0000313" key="1">
    <source>
        <dbReference type="EMBL" id="CAH8385056.1"/>
    </source>
</evidence>
<dbReference type="EMBL" id="CAKOAT010646265">
    <property type="protein sequence ID" value="CAH8385056.1"/>
    <property type="molecule type" value="Genomic_DNA"/>
</dbReference>
<dbReference type="AlphaFoldDB" id="A0ABC8LN19"/>
<keyword evidence="2" id="KW-1185">Reference proteome</keyword>
<accession>A0ABC8LN19</accession>
<protein>
    <recommendedName>
        <fullName evidence="3">Protein kinase domain-containing protein</fullName>
    </recommendedName>
</protein>
<name>A0ABC8LN19_ERUVS</name>
<proteinExistence type="predicted"/>
<comment type="caution">
    <text evidence="1">The sequence shown here is derived from an EMBL/GenBank/DDBJ whole genome shotgun (WGS) entry which is preliminary data.</text>
</comment>
<evidence type="ECO:0008006" key="3">
    <source>
        <dbReference type="Google" id="ProtNLM"/>
    </source>
</evidence>
<sequence>MLAVEQRAFIYQHLDHDLNFYATEEDTVSRKMMKRMMVNVKPKDFDSIIKGYPGEDPKMLAHFKDLLGKIFIFDPEKRLTVKQALAHPFITGK</sequence>
<dbReference type="SUPFAM" id="SSF56112">
    <property type="entry name" value="Protein kinase-like (PK-like)"/>
    <property type="match status" value="1"/>
</dbReference>
<dbReference type="InterPro" id="IPR011009">
    <property type="entry name" value="Kinase-like_dom_sf"/>
</dbReference>
<evidence type="ECO:0000313" key="2">
    <source>
        <dbReference type="Proteomes" id="UP001642260"/>
    </source>
</evidence>
<dbReference type="Proteomes" id="UP001642260">
    <property type="component" value="Unassembled WGS sequence"/>
</dbReference>
<gene>
    <name evidence="1" type="ORF">ERUC_LOCUS37539</name>
</gene>
<organism evidence="1 2">
    <name type="scientific">Eruca vesicaria subsp. sativa</name>
    <name type="common">Garden rocket</name>
    <name type="synonym">Eruca sativa</name>
    <dbReference type="NCBI Taxonomy" id="29727"/>
    <lineage>
        <taxon>Eukaryota</taxon>
        <taxon>Viridiplantae</taxon>
        <taxon>Streptophyta</taxon>
        <taxon>Embryophyta</taxon>
        <taxon>Tracheophyta</taxon>
        <taxon>Spermatophyta</taxon>
        <taxon>Magnoliopsida</taxon>
        <taxon>eudicotyledons</taxon>
        <taxon>Gunneridae</taxon>
        <taxon>Pentapetalae</taxon>
        <taxon>rosids</taxon>
        <taxon>malvids</taxon>
        <taxon>Brassicales</taxon>
        <taxon>Brassicaceae</taxon>
        <taxon>Brassiceae</taxon>
        <taxon>Eruca</taxon>
    </lineage>
</organism>
<reference evidence="1 2" key="1">
    <citation type="submission" date="2022-03" db="EMBL/GenBank/DDBJ databases">
        <authorList>
            <person name="Macdonald S."/>
            <person name="Ahmed S."/>
            <person name="Newling K."/>
        </authorList>
    </citation>
    <scope>NUCLEOTIDE SEQUENCE [LARGE SCALE GENOMIC DNA]</scope>
</reference>